<dbReference type="SUPFAM" id="SSF52058">
    <property type="entry name" value="L domain-like"/>
    <property type="match status" value="1"/>
</dbReference>
<dbReference type="GO" id="GO:0005615">
    <property type="term" value="C:extracellular space"/>
    <property type="evidence" value="ECO:0007669"/>
    <property type="project" value="TreeGrafter"/>
</dbReference>
<keyword evidence="5" id="KW-1185">Reference proteome</keyword>
<dbReference type="Proteomes" id="UP001497382">
    <property type="component" value="Unassembled WGS sequence"/>
</dbReference>
<dbReference type="InterPro" id="IPR050328">
    <property type="entry name" value="Dev_Immune_Receptor"/>
</dbReference>
<reference evidence="4 5" key="1">
    <citation type="submission" date="2024-04" db="EMBL/GenBank/DDBJ databases">
        <authorList>
            <person name="Rising A."/>
            <person name="Reimegard J."/>
            <person name="Sonavane S."/>
            <person name="Akerstrom W."/>
            <person name="Nylinder S."/>
            <person name="Hedman E."/>
            <person name="Kallberg Y."/>
        </authorList>
    </citation>
    <scope>NUCLEOTIDE SEQUENCE [LARGE SCALE GENOMIC DNA]</scope>
</reference>
<evidence type="ECO:0000256" key="3">
    <source>
        <dbReference type="ARBA" id="ARBA00022737"/>
    </source>
</evidence>
<comment type="caution">
    <text evidence="4">The sequence shown here is derived from an EMBL/GenBank/DDBJ whole genome shotgun (WGS) entry which is preliminary data.</text>
</comment>
<organism evidence="4 5">
    <name type="scientific">Larinioides sclopetarius</name>
    <dbReference type="NCBI Taxonomy" id="280406"/>
    <lineage>
        <taxon>Eukaryota</taxon>
        <taxon>Metazoa</taxon>
        <taxon>Ecdysozoa</taxon>
        <taxon>Arthropoda</taxon>
        <taxon>Chelicerata</taxon>
        <taxon>Arachnida</taxon>
        <taxon>Araneae</taxon>
        <taxon>Araneomorphae</taxon>
        <taxon>Entelegynae</taxon>
        <taxon>Araneoidea</taxon>
        <taxon>Araneidae</taxon>
        <taxon>Larinioides</taxon>
    </lineage>
</organism>
<dbReference type="PROSITE" id="PS51450">
    <property type="entry name" value="LRR"/>
    <property type="match status" value="2"/>
</dbReference>
<sequence length="414" mass="47766">MRLLIKNRYLKKKNLLSSMLFYLKLALRYSLKEFFSLNELLLDNFSDLYHLRLSQYHIMILKAILILILGITSSFGGSPCLPRNQIYPCICTNVPLVRKQVSTVLTCHGLRSSEELSAIFDSLRSIEIDKFLLYDSFWEAHLLGDAGDSKKVLPGNWTKLLKIKEMEIVDTPLSSKFACGKTVSCKNTMTTRLTAMNSTSFEEIDSLCPTGKGNFYPWTSCLQNLTYFHFSHGKLTSFGKLFLMPMENLVELNLTHNRITRIEPNVMKNLRNLSILDLSHNVIEHLDGVFETETTMNLKFLDVSWNSIKTIGTKFFPSMPRLKHFNAEYNKINDLNKEDWLNIPKTLKIINLNKNPLHCDCNIRWIKKDFPRNVTLLGLCTTPKQYENVFLRVATNAVNIKYDEHCNLKSKKSV</sequence>
<accession>A0AAV1ZMW1</accession>
<evidence type="ECO:0000313" key="4">
    <source>
        <dbReference type="EMBL" id="CAL1273120.1"/>
    </source>
</evidence>
<dbReference type="PANTHER" id="PTHR24373">
    <property type="entry name" value="SLIT RELATED LEUCINE-RICH REPEAT NEURONAL PROTEIN"/>
    <property type="match status" value="1"/>
</dbReference>
<keyword evidence="3" id="KW-0677">Repeat</keyword>
<evidence type="ECO:0000256" key="1">
    <source>
        <dbReference type="ARBA" id="ARBA00022614"/>
    </source>
</evidence>
<dbReference type="AlphaFoldDB" id="A0AAV1ZMW1"/>
<dbReference type="InterPro" id="IPR003591">
    <property type="entry name" value="Leu-rich_rpt_typical-subtyp"/>
</dbReference>
<gene>
    <name evidence="4" type="ORF">LARSCL_LOCUS6732</name>
</gene>
<dbReference type="InterPro" id="IPR032675">
    <property type="entry name" value="LRR_dom_sf"/>
</dbReference>
<dbReference type="EMBL" id="CAXIEN010000065">
    <property type="protein sequence ID" value="CAL1273120.1"/>
    <property type="molecule type" value="Genomic_DNA"/>
</dbReference>
<evidence type="ECO:0000256" key="2">
    <source>
        <dbReference type="ARBA" id="ARBA00022729"/>
    </source>
</evidence>
<dbReference type="InterPro" id="IPR001611">
    <property type="entry name" value="Leu-rich_rpt"/>
</dbReference>
<proteinExistence type="predicted"/>
<dbReference type="Pfam" id="PF13855">
    <property type="entry name" value="LRR_8"/>
    <property type="match status" value="1"/>
</dbReference>
<evidence type="ECO:0000313" key="5">
    <source>
        <dbReference type="Proteomes" id="UP001497382"/>
    </source>
</evidence>
<keyword evidence="2" id="KW-0732">Signal</keyword>
<dbReference type="PANTHER" id="PTHR24373:SF370">
    <property type="entry name" value="FISH-LIPS, ISOFORM E"/>
    <property type="match status" value="1"/>
</dbReference>
<dbReference type="GO" id="GO:0031012">
    <property type="term" value="C:extracellular matrix"/>
    <property type="evidence" value="ECO:0007669"/>
    <property type="project" value="TreeGrafter"/>
</dbReference>
<dbReference type="Gene3D" id="3.80.10.10">
    <property type="entry name" value="Ribonuclease Inhibitor"/>
    <property type="match status" value="1"/>
</dbReference>
<name>A0AAV1ZMW1_9ARAC</name>
<keyword evidence="1" id="KW-0433">Leucine-rich repeat</keyword>
<dbReference type="SMART" id="SM00369">
    <property type="entry name" value="LRR_TYP"/>
    <property type="match status" value="4"/>
</dbReference>
<protein>
    <submittedName>
        <fullName evidence="4">Uncharacterized protein</fullName>
    </submittedName>
</protein>